<dbReference type="Proteomes" id="UP000031829">
    <property type="component" value="Chromosome"/>
</dbReference>
<keyword evidence="2 8" id="KW-0963">Cytoplasm</keyword>
<reference evidence="10 11" key="1">
    <citation type="journal article" date="2015" name="Genome Announc.">
        <title>Complete genome sequences for 35 biothreat assay-relevant bacillus species.</title>
        <authorList>
            <person name="Johnson S.L."/>
            <person name="Daligault H.E."/>
            <person name="Davenport K.W."/>
            <person name="Jaissle J."/>
            <person name="Frey K.G."/>
            <person name="Ladner J.T."/>
            <person name="Broomall S.M."/>
            <person name="Bishop-Lilly K.A."/>
            <person name="Bruce D.C."/>
            <person name="Gibbons H.S."/>
            <person name="Coyne S.R."/>
            <person name="Lo C.C."/>
            <person name="Meincke L."/>
            <person name="Munk A.C."/>
            <person name="Koroleva G.I."/>
            <person name="Rosenzweig C.N."/>
            <person name="Palacios G.F."/>
            <person name="Redden C.L."/>
            <person name="Minogue T.D."/>
            <person name="Chain P.S."/>
        </authorList>
    </citation>
    <scope>NUCLEOTIDE SEQUENCE [LARGE SCALE GENOMIC DNA]</scope>
    <source>
        <strain evidence="11">ATCC 14581 / DSM 32 / JCM 2506 / NBRC 15308 / NCIMB 9376 / NCTC 10342 / NRRL B-14308 / VKM B-512</strain>
    </source>
</reference>
<dbReference type="PIRSF" id="PIRSF000450">
    <property type="entry name" value="H_ser_succinyltr"/>
    <property type="match status" value="1"/>
</dbReference>
<proteinExistence type="inferred from homology"/>
<feature type="site" description="Important for acyl-CoA specificity" evidence="8">
    <location>
        <position position="111"/>
    </location>
</feature>
<evidence type="ECO:0000256" key="3">
    <source>
        <dbReference type="ARBA" id="ARBA00022605"/>
    </source>
</evidence>
<sequence length="303" mass="35583">MPINIPRDLPAKEILEKERIFIMDDVRAVNQEIRPLNIVILNLMPEKEKAETQLLRLLGNSPLQVHITLLYTASHKAKTTSKNHLDQFYKTFEQIKERKYDGMIITGAPVEHIPFEEVNYWKELQEIMDWCKTNVTSTLHICWGAQAGLYHHFGIDKRPLSDKCTGVFTHVVSSEEPIKLLRGFDDVFYSPHSRHTDVDMNEVQNHPGLELLSYSEEAGVYMAMSKDEKFVFVTGHPEYDVQTLQEEFLRDTEKGLEPKLPEHYFPNNDPDKKPLKTWRSHANLLFMNWLNYYVYQETPYLWE</sequence>
<keyword evidence="3 8" id="KW-0028">Amino-acid biosynthesis</keyword>
<dbReference type="InterPro" id="IPR029062">
    <property type="entry name" value="Class_I_gatase-like"/>
</dbReference>
<dbReference type="CDD" id="cd03131">
    <property type="entry name" value="GATase1_HTS"/>
    <property type="match status" value="1"/>
</dbReference>
<dbReference type="GO" id="GO:0005737">
    <property type="term" value="C:cytoplasm"/>
    <property type="evidence" value="ECO:0007669"/>
    <property type="project" value="UniProtKB-SubCell"/>
</dbReference>
<keyword evidence="4 8" id="KW-0808">Transferase</keyword>
<comment type="subcellular location">
    <subcellularLocation>
        <location evidence="1 8">Cytoplasm</location>
    </subcellularLocation>
</comment>
<evidence type="ECO:0000256" key="6">
    <source>
        <dbReference type="ARBA" id="ARBA00023315"/>
    </source>
</evidence>
<dbReference type="HAMAP" id="MF_00295">
    <property type="entry name" value="MetA_acyltransf"/>
    <property type="match status" value="1"/>
</dbReference>
<comment type="function">
    <text evidence="8">Transfers an acetyl group from acetyl-CoA to L-homoserine, forming acetyl-L-homoserine.</text>
</comment>
<evidence type="ECO:0000256" key="8">
    <source>
        <dbReference type="HAMAP-Rule" id="MF_00295"/>
    </source>
</evidence>
<evidence type="ECO:0000256" key="7">
    <source>
        <dbReference type="ARBA" id="ARBA00049043"/>
    </source>
</evidence>
<dbReference type="GO" id="GO:0004414">
    <property type="term" value="F:homoserine O-acetyltransferase activity"/>
    <property type="evidence" value="ECO:0007669"/>
    <property type="project" value="UniProtKB-EC"/>
</dbReference>
<dbReference type="FunFam" id="3.40.50.880:FF:000004">
    <property type="entry name" value="Homoserine O-succinyltransferase"/>
    <property type="match status" value="1"/>
</dbReference>
<feature type="binding site" evidence="8">
    <location>
        <position position="163"/>
    </location>
    <ligand>
        <name>substrate</name>
    </ligand>
</feature>
<evidence type="ECO:0000256" key="9">
    <source>
        <dbReference type="PIRSR" id="PIRSR000450-1"/>
    </source>
</evidence>
<evidence type="ECO:0000313" key="10">
    <source>
        <dbReference type="EMBL" id="AJI23261.1"/>
    </source>
</evidence>
<dbReference type="RefSeq" id="WP_016763824.1">
    <property type="nucleotide sequence ID" value="NZ_BCVB01000005.1"/>
</dbReference>
<feature type="site" description="Important for substrate specificity" evidence="8">
    <location>
        <position position="193"/>
    </location>
</feature>
<dbReference type="InterPro" id="IPR005697">
    <property type="entry name" value="HST_MetA"/>
</dbReference>
<dbReference type="SUPFAM" id="SSF52317">
    <property type="entry name" value="Class I glutamine amidotransferase-like"/>
    <property type="match status" value="1"/>
</dbReference>
<dbReference type="EMBL" id="CP009920">
    <property type="protein sequence ID" value="AJI23261.1"/>
    <property type="molecule type" value="Genomic_DNA"/>
</dbReference>
<comment type="similarity">
    <text evidence="8">Belongs to the MetA family.</text>
</comment>
<dbReference type="PANTHER" id="PTHR20919:SF0">
    <property type="entry name" value="HOMOSERINE O-SUCCINYLTRANSFERASE"/>
    <property type="match status" value="1"/>
</dbReference>
<dbReference type="EC" id="2.3.1.31" evidence="8"/>
<comment type="catalytic activity">
    <reaction evidence="7 8">
        <text>L-homoserine + acetyl-CoA = O-acetyl-L-homoserine + CoA</text>
        <dbReference type="Rhea" id="RHEA:13701"/>
        <dbReference type="ChEBI" id="CHEBI:57287"/>
        <dbReference type="ChEBI" id="CHEBI:57288"/>
        <dbReference type="ChEBI" id="CHEBI:57476"/>
        <dbReference type="ChEBI" id="CHEBI:57716"/>
        <dbReference type="EC" id="2.3.1.31"/>
    </reaction>
</comment>
<organism evidence="10 11">
    <name type="scientific">Priestia megaterium (strain ATCC 14581 / DSM 32 / CCUG 1817 / JCM 2506 / NBRC 15308 / NCIMB 9376 / NCTC 10342 / NRRL B-14308 / VKM B-512 / Ford 19)</name>
    <name type="common">Bacillus megaterium</name>
    <dbReference type="NCBI Taxonomy" id="1348623"/>
    <lineage>
        <taxon>Bacteria</taxon>
        <taxon>Bacillati</taxon>
        <taxon>Bacillota</taxon>
        <taxon>Bacilli</taxon>
        <taxon>Bacillales</taxon>
        <taxon>Bacillaceae</taxon>
        <taxon>Priestia</taxon>
    </lineage>
</organism>
<comment type="caution">
    <text evidence="8">Lacks conserved residue(s) required for the propagation of feature annotation.</text>
</comment>
<gene>
    <name evidence="10" type="primary">metA</name>
    <name evidence="8" type="synonym">metAA</name>
    <name evidence="10" type="ORF">BG04_4282</name>
</gene>
<dbReference type="KEGG" id="bmeg:BG04_4282"/>
<evidence type="ECO:0000256" key="5">
    <source>
        <dbReference type="ARBA" id="ARBA00023167"/>
    </source>
</evidence>
<dbReference type="AlphaFoldDB" id="A0A0B6AIA7"/>
<feature type="binding site" evidence="8">
    <location>
        <position position="193"/>
    </location>
    <ligand>
        <name>substrate</name>
    </ligand>
</feature>
<dbReference type="HOGENOM" id="CLU_057851_0_1_9"/>
<evidence type="ECO:0000256" key="4">
    <source>
        <dbReference type="ARBA" id="ARBA00022679"/>
    </source>
</evidence>
<dbReference type="NCBIfam" id="TIGR01001">
    <property type="entry name" value="metA"/>
    <property type="match status" value="1"/>
</dbReference>
<dbReference type="Gene3D" id="3.40.50.880">
    <property type="match status" value="1"/>
</dbReference>
<keyword evidence="5 8" id="KW-0486">Methionine biosynthesis</keyword>
<keyword evidence="6 8" id="KW-0012">Acyltransferase</keyword>
<feature type="active site" description="Proton acceptor" evidence="8">
    <location>
        <position position="236"/>
    </location>
</feature>
<dbReference type="PANTHER" id="PTHR20919">
    <property type="entry name" value="HOMOSERINE O-SUCCINYLTRANSFERASE"/>
    <property type="match status" value="1"/>
</dbReference>
<feature type="active site" description="Acyl-thioester intermediate" evidence="8 9">
    <location>
        <position position="142"/>
    </location>
</feature>
<dbReference type="GO" id="GO:0008899">
    <property type="term" value="F:homoserine O-succinyltransferase activity"/>
    <property type="evidence" value="ECO:0007669"/>
    <property type="project" value="UniProtKB-UniRule"/>
</dbReference>
<dbReference type="InterPro" id="IPR033752">
    <property type="entry name" value="MetA_family"/>
</dbReference>
<dbReference type="GO" id="GO:0019281">
    <property type="term" value="P:L-methionine biosynthetic process from homoserine via O-succinyl-L-homoserine and cystathionine"/>
    <property type="evidence" value="ECO:0007669"/>
    <property type="project" value="InterPro"/>
</dbReference>
<feature type="active site" evidence="8">
    <location>
        <position position="238"/>
    </location>
</feature>
<dbReference type="Pfam" id="PF04204">
    <property type="entry name" value="HTS"/>
    <property type="match status" value="1"/>
</dbReference>
<dbReference type="UniPathway" id="UPA00051">
    <property type="reaction ID" value="UER00074"/>
</dbReference>
<comment type="pathway">
    <text evidence="8">Amino-acid biosynthesis; L-methionine biosynthesis via de novo pathway; O-acetyl-L-homoserine from L-homoserine: step 1/1.</text>
</comment>
<feature type="binding site" evidence="8">
    <location>
        <position position="250"/>
    </location>
    <ligand>
        <name>substrate</name>
    </ligand>
</feature>
<dbReference type="GeneID" id="93642293"/>
<evidence type="ECO:0000256" key="1">
    <source>
        <dbReference type="ARBA" id="ARBA00004496"/>
    </source>
</evidence>
<accession>A0A0B6AIA7</accession>
<evidence type="ECO:0000313" key="11">
    <source>
        <dbReference type="Proteomes" id="UP000031829"/>
    </source>
</evidence>
<name>A0A0B6AIA7_PRIM2</name>
<evidence type="ECO:0000256" key="2">
    <source>
        <dbReference type="ARBA" id="ARBA00022490"/>
    </source>
</evidence>
<protein>
    <recommendedName>
        <fullName evidence="8">Homoserine O-acetyltransferase</fullName>
        <shortName evidence="8">HAT</shortName>
        <ecNumber evidence="8">2.3.1.31</ecNumber>
    </recommendedName>
    <alternativeName>
        <fullName evidence="8">Homoserine transacetylase</fullName>
        <shortName evidence="8">HTA</shortName>
    </alternativeName>
</protein>